<dbReference type="RefSeq" id="WP_209621083.1">
    <property type="nucleotide sequence ID" value="NZ_JAGJRS010000022.1"/>
</dbReference>
<evidence type="ECO:0000313" key="3">
    <source>
        <dbReference type="Proteomes" id="UP000823790"/>
    </source>
</evidence>
<feature type="transmembrane region" description="Helical" evidence="1">
    <location>
        <begin position="21"/>
        <end position="43"/>
    </location>
</feature>
<proteinExistence type="predicted"/>
<dbReference type="PANTHER" id="PTHR38468:SF1">
    <property type="entry name" value="SLL0939 PROTEIN"/>
    <property type="match status" value="1"/>
</dbReference>
<keyword evidence="3" id="KW-1185">Reference proteome</keyword>
<keyword evidence="1" id="KW-0812">Transmembrane</keyword>
<dbReference type="Proteomes" id="UP000823790">
    <property type="component" value="Unassembled WGS sequence"/>
</dbReference>
<dbReference type="PANTHER" id="PTHR38468">
    <property type="entry name" value="SLL0939 PROTEIN"/>
    <property type="match status" value="1"/>
</dbReference>
<dbReference type="InterPro" id="IPR012427">
    <property type="entry name" value="DUF1622"/>
</dbReference>
<keyword evidence="1" id="KW-0472">Membrane</keyword>
<dbReference type="EMBL" id="JAGJRS010000022">
    <property type="protein sequence ID" value="MBP1475066.1"/>
    <property type="molecule type" value="Genomic_DNA"/>
</dbReference>
<sequence length="129" mass="14257">MSEGFDATEAWVIQAVQWLKLLIETVGAVTVGIGMLLAVWQFARMIALREANDYNRIRLTLSRYLALALEFQLGADILSTAIAPSWQEIGKLGAIAVIRTGLNWFLSREMVEEREAEAAAARARHAATP</sequence>
<evidence type="ECO:0000313" key="2">
    <source>
        <dbReference type="EMBL" id="MBP1475066.1"/>
    </source>
</evidence>
<gene>
    <name evidence="2" type="ORF">J7I44_12200</name>
</gene>
<name>A0ABS4DPW6_9GAMM</name>
<keyword evidence="1" id="KW-1133">Transmembrane helix</keyword>
<reference evidence="2 3" key="1">
    <citation type="submission" date="2021-04" db="EMBL/GenBank/DDBJ databases">
        <authorList>
            <person name="Huq M.A."/>
        </authorList>
    </citation>
    <scope>NUCLEOTIDE SEQUENCE [LARGE SCALE GENOMIC DNA]</scope>
    <source>
        <strain evidence="2 3">MAH-13</strain>
    </source>
</reference>
<accession>A0ABS4DPW6</accession>
<protein>
    <submittedName>
        <fullName evidence="2">DUF1622 domain-containing protein</fullName>
    </submittedName>
</protein>
<evidence type="ECO:0000256" key="1">
    <source>
        <dbReference type="SAM" id="Phobius"/>
    </source>
</evidence>
<dbReference type="Pfam" id="PF07784">
    <property type="entry name" value="DUF1622"/>
    <property type="match status" value="1"/>
</dbReference>
<comment type="caution">
    <text evidence="2">The sequence shown here is derived from an EMBL/GenBank/DDBJ whole genome shotgun (WGS) entry which is preliminary data.</text>
</comment>
<organism evidence="2 3">
    <name type="scientific">Frateuria flava</name>
    <dbReference type="NCBI Taxonomy" id="2821489"/>
    <lineage>
        <taxon>Bacteria</taxon>
        <taxon>Pseudomonadati</taxon>
        <taxon>Pseudomonadota</taxon>
        <taxon>Gammaproteobacteria</taxon>
        <taxon>Lysobacterales</taxon>
        <taxon>Rhodanobacteraceae</taxon>
        <taxon>Frateuria</taxon>
    </lineage>
</organism>